<dbReference type="KEGG" id="spu:100888513"/>
<dbReference type="OrthoDB" id="10505479at2759"/>
<reference evidence="5" key="1">
    <citation type="submission" date="2015-02" db="EMBL/GenBank/DDBJ databases">
        <title>Genome sequencing for Strongylocentrotus purpuratus.</title>
        <authorList>
            <person name="Murali S."/>
            <person name="Liu Y."/>
            <person name="Vee V."/>
            <person name="English A."/>
            <person name="Wang M."/>
            <person name="Skinner E."/>
            <person name="Han Y."/>
            <person name="Muzny D.M."/>
            <person name="Worley K.C."/>
            <person name="Gibbs R.A."/>
        </authorList>
    </citation>
    <scope>NUCLEOTIDE SEQUENCE</scope>
</reference>
<dbReference type="AlphaFoldDB" id="A0A7M7GIA1"/>
<evidence type="ECO:0000313" key="4">
    <source>
        <dbReference type="EnsemblMetazoa" id="XP_003729181"/>
    </source>
</evidence>
<accession>A0A7M7GIA1</accession>
<keyword evidence="2" id="KW-0812">Transmembrane</keyword>
<dbReference type="Proteomes" id="UP000007110">
    <property type="component" value="Unassembled WGS sequence"/>
</dbReference>
<feature type="region of interest" description="Disordered" evidence="1">
    <location>
        <begin position="197"/>
        <end position="230"/>
    </location>
</feature>
<reference evidence="4" key="2">
    <citation type="submission" date="2021-01" db="UniProtKB">
        <authorList>
            <consortium name="EnsemblMetazoa"/>
        </authorList>
    </citation>
    <scope>IDENTIFICATION</scope>
</reference>
<proteinExistence type="predicted"/>
<feature type="signal peptide" evidence="3">
    <location>
        <begin position="1"/>
        <end position="22"/>
    </location>
</feature>
<dbReference type="InParanoid" id="A0A7M7GIA1"/>
<name>A0A7M7GIA1_STRPU</name>
<feature type="chain" id="PRO_5029902966" evidence="3">
    <location>
        <begin position="23"/>
        <end position="252"/>
    </location>
</feature>
<dbReference type="EnsemblMetazoa" id="XM_003729133">
    <property type="protein sequence ID" value="XP_003729181"/>
    <property type="gene ID" value="LOC100888513"/>
</dbReference>
<feature type="compositionally biased region" description="Polar residues" evidence="1">
    <location>
        <begin position="219"/>
        <end position="230"/>
    </location>
</feature>
<dbReference type="GeneID" id="100888513"/>
<dbReference type="RefSeq" id="XP_003729181.1">
    <property type="nucleotide sequence ID" value="XM_003729133.3"/>
</dbReference>
<evidence type="ECO:0000313" key="5">
    <source>
        <dbReference type="Proteomes" id="UP000007110"/>
    </source>
</evidence>
<keyword evidence="2" id="KW-0472">Membrane</keyword>
<feature type="region of interest" description="Disordered" evidence="1">
    <location>
        <begin position="47"/>
        <end position="106"/>
    </location>
</feature>
<feature type="compositionally biased region" description="Low complexity" evidence="1">
    <location>
        <begin position="197"/>
        <end position="209"/>
    </location>
</feature>
<evidence type="ECO:0000256" key="3">
    <source>
        <dbReference type="SAM" id="SignalP"/>
    </source>
</evidence>
<evidence type="ECO:0000256" key="1">
    <source>
        <dbReference type="SAM" id="MobiDB-lite"/>
    </source>
</evidence>
<organism evidence="4 5">
    <name type="scientific">Strongylocentrotus purpuratus</name>
    <name type="common">Purple sea urchin</name>
    <dbReference type="NCBI Taxonomy" id="7668"/>
    <lineage>
        <taxon>Eukaryota</taxon>
        <taxon>Metazoa</taxon>
        <taxon>Echinodermata</taxon>
        <taxon>Eleutherozoa</taxon>
        <taxon>Echinozoa</taxon>
        <taxon>Echinoidea</taxon>
        <taxon>Euechinoidea</taxon>
        <taxon>Echinacea</taxon>
        <taxon>Camarodonta</taxon>
        <taxon>Echinidea</taxon>
        <taxon>Strongylocentrotidae</taxon>
        <taxon>Strongylocentrotus</taxon>
    </lineage>
</organism>
<feature type="transmembrane region" description="Helical" evidence="2">
    <location>
        <begin position="142"/>
        <end position="166"/>
    </location>
</feature>
<keyword evidence="3" id="KW-0732">Signal</keyword>
<keyword evidence="2" id="KW-1133">Transmembrane helix</keyword>
<keyword evidence="5" id="KW-1185">Reference proteome</keyword>
<protein>
    <submittedName>
        <fullName evidence="4">Uncharacterized protein</fullName>
    </submittedName>
</protein>
<dbReference type="OMA" id="FPWWSLM"/>
<sequence>MNTSCVSLVLVILSAISSVNYGFPHSTLPSSTVADVIEVSTNQDASVGLVRTSATPSEERHTMNTTPLPNPSTSDHGDDDDDDATSVSGLLDSDVNDHAPTHDVNGADEVGRAVADLSQGAVNQGDTHNNDNTSTAQNGFPWWSLMLILLATVVIIIAIAFPFVLYNRRLNKRQAVIKNNKRASELIVDSWVAASQSSIPPVSPSTSSDSGHEDDVETTCKQGKTTPQSDWGTFTMEDGNSHDIILGAEGGC</sequence>
<evidence type="ECO:0000256" key="2">
    <source>
        <dbReference type="SAM" id="Phobius"/>
    </source>
</evidence>
<feature type="compositionally biased region" description="Polar residues" evidence="1">
    <location>
        <begin position="63"/>
        <end position="74"/>
    </location>
</feature>